<name>A0A6A5V0Q3_9PLEO</name>
<accession>A0A6A5V0Q3</accession>
<proteinExistence type="predicted"/>
<organism evidence="2 3">
    <name type="scientific">Bimuria novae-zelandiae CBS 107.79</name>
    <dbReference type="NCBI Taxonomy" id="1447943"/>
    <lineage>
        <taxon>Eukaryota</taxon>
        <taxon>Fungi</taxon>
        <taxon>Dikarya</taxon>
        <taxon>Ascomycota</taxon>
        <taxon>Pezizomycotina</taxon>
        <taxon>Dothideomycetes</taxon>
        <taxon>Pleosporomycetidae</taxon>
        <taxon>Pleosporales</taxon>
        <taxon>Massarineae</taxon>
        <taxon>Didymosphaeriaceae</taxon>
        <taxon>Bimuria</taxon>
    </lineage>
</organism>
<evidence type="ECO:0000256" key="1">
    <source>
        <dbReference type="SAM" id="MobiDB-lite"/>
    </source>
</evidence>
<sequence>MPRWEIPLVELLRGIRSPARHDVHERATPKRAGPRPPRNADVLVGAQERRFAICMAPCFRARSPSDTALAHLGSAIKGLLFYLKRMAVDALEDEDGKEMKRVSMDRAADREKERWKHRAALMILLSAVSLSKVTIPLITMCARSRNRSTVVSTAGESAGAGQWLPNRTISMRGRCRRQTQCRIM</sequence>
<dbReference type="Proteomes" id="UP000800036">
    <property type="component" value="Unassembled WGS sequence"/>
</dbReference>
<dbReference type="EMBL" id="ML976698">
    <property type="protein sequence ID" value="KAF1970831.1"/>
    <property type="molecule type" value="Genomic_DNA"/>
</dbReference>
<reference evidence="2" key="1">
    <citation type="journal article" date="2020" name="Stud. Mycol.">
        <title>101 Dothideomycetes genomes: a test case for predicting lifestyles and emergence of pathogens.</title>
        <authorList>
            <person name="Haridas S."/>
            <person name="Albert R."/>
            <person name="Binder M."/>
            <person name="Bloem J."/>
            <person name="Labutti K."/>
            <person name="Salamov A."/>
            <person name="Andreopoulos B."/>
            <person name="Baker S."/>
            <person name="Barry K."/>
            <person name="Bills G."/>
            <person name="Bluhm B."/>
            <person name="Cannon C."/>
            <person name="Castanera R."/>
            <person name="Culley D."/>
            <person name="Daum C."/>
            <person name="Ezra D."/>
            <person name="Gonzalez J."/>
            <person name="Henrissat B."/>
            <person name="Kuo A."/>
            <person name="Liang C."/>
            <person name="Lipzen A."/>
            <person name="Lutzoni F."/>
            <person name="Magnuson J."/>
            <person name="Mondo S."/>
            <person name="Nolan M."/>
            <person name="Ohm R."/>
            <person name="Pangilinan J."/>
            <person name="Park H.-J."/>
            <person name="Ramirez L."/>
            <person name="Alfaro M."/>
            <person name="Sun H."/>
            <person name="Tritt A."/>
            <person name="Yoshinaga Y."/>
            <person name="Zwiers L.-H."/>
            <person name="Turgeon B."/>
            <person name="Goodwin S."/>
            <person name="Spatafora J."/>
            <person name="Crous P."/>
            <person name="Grigoriev I."/>
        </authorList>
    </citation>
    <scope>NUCLEOTIDE SEQUENCE</scope>
    <source>
        <strain evidence="2">CBS 107.79</strain>
    </source>
</reference>
<evidence type="ECO:0000313" key="3">
    <source>
        <dbReference type="Proteomes" id="UP000800036"/>
    </source>
</evidence>
<gene>
    <name evidence="2" type="ORF">BU23DRAFT_203398</name>
</gene>
<protein>
    <submittedName>
        <fullName evidence="2">Uncharacterized protein</fullName>
    </submittedName>
</protein>
<evidence type="ECO:0000313" key="2">
    <source>
        <dbReference type="EMBL" id="KAF1970831.1"/>
    </source>
</evidence>
<feature type="region of interest" description="Disordered" evidence="1">
    <location>
        <begin position="20"/>
        <end position="39"/>
    </location>
</feature>
<keyword evidence="3" id="KW-1185">Reference proteome</keyword>
<dbReference type="AlphaFoldDB" id="A0A6A5V0Q3"/>